<dbReference type="InterPro" id="IPR053139">
    <property type="entry name" value="Surface_bspA-like"/>
</dbReference>
<reference evidence="1 2" key="1">
    <citation type="journal article" date="2021" name="Sci. Rep.">
        <title>The genome of the diatom Chaetoceros tenuissimus carries an ancient integrated fragment of an extant virus.</title>
        <authorList>
            <person name="Hongo Y."/>
            <person name="Kimura K."/>
            <person name="Takaki Y."/>
            <person name="Yoshida Y."/>
            <person name="Baba S."/>
            <person name="Kobayashi G."/>
            <person name="Nagasaki K."/>
            <person name="Hano T."/>
            <person name="Tomaru Y."/>
        </authorList>
    </citation>
    <scope>NUCLEOTIDE SEQUENCE [LARGE SCALE GENOMIC DNA]</scope>
    <source>
        <strain evidence="1 2">NIES-3715</strain>
    </source>
</reference>
<dbReference type="Gene3D" id="3.80.10.10">
    <property type="entry name" value="Ribonuclease Inhibitor"/>
    <property type="match status" value="1"/>
</dbReference>
<sequence length="242" mass="28116">MYKGKKTLFYNGEIFWERGFQIYDEDERNSWEVIIVLPGVEVIPEYTFSDCRNVKTVIMADTVKRVERNVFYRNYSLEFVKLSTNLEYIGRSAFRYCDSLLSIFIPPSCTEIDDGAFQNCEKLIIFHVPQHTELRYCLIDNTALIKTSPLQNLEADTTEFNNCVKNINRNDECELHRACASFNPLEYILLGILKCQGLAAFRKPNAIGITPLEYLEANPYADIDQHKLMKRYIAEMMGENVL</sequence>
<dbReference type="Pfam" id="PF13306">
    <property type="entry name" value="LRR_5"/>
    <property type="match status" value="1"/>
</dbReference>
<dbReference type="Proteomes" id="UP001054902">
    <property type="component" value="Unassembled WGS sequence"/>
</dbReference>
<name>A0AAD3HF68_9STRA</name>
<proteinExistence type="predicted"/>
<dbReference type="SUPFAM" id="SSF52058">
    <property type="entry name" value="L domain-like"/>
    <property type="match status" value="1"/>
</dbReference>
<dbReference type="InterPro" id="IPR026906">
    <property type="entry name" value="LRR_5"/>
</dbReference>
<keyword evidence="2" id="KW-1185">Reference proteome</keyword>
<dbReference type="EMBL" id="BLLK01000075">
    <property type="protein sequence ID" value="GFH61682.1"/>
    <property type="molecule type" value="Genomic_DNA"/>
</dbReference>
<evidence type="ECO:0000313" key="2">
    <source>
        <dbReference type="Proteomes" id="UP001054902"/>
    </source>
</evidence>
<comment type="caution">
    <text evidence="1">The sequence shown here is derived from an EMBL/GenBank/DDBJ whole genome shotgun (WGS) entry which is preliminary data.</text>
</comment>
<dbReference type="PANTHER" id="PTHR45661:SF3">
    <property type="entry name" value="IG-LIKE DOMAIN-CONTAINING PROTEIN"/>
    <property type="match status" value="1"/>
</dbReference>
<dbReference type="PANTHER" id="PTHR45661">
    <property type="entry name" value="SURFACE ANTIGEN"/>
    <property type="match status" value="1"/>
</dbReference>
<gene>
    <name evidence="1" type="ORF">CTEN210_18158</name>
</gene>
<accession>A0AAD3HF68</accession>
<evidence type="ECO:0000313" key="1">
    <source>
        <dbReference type="EMBL" id="GFH61682.1"/>
    </source>
</evidence>
<dbReference type="AlphaFoldDB" id="A0AAD3HF68"/>
<evidence type="ECO:0008006" key="3">
    <source>
        <dbReference type="Google" id="ProtNLM"/>
    </source>
</evidence>
<protein>
    <recommendedName>
        <fullName evidence="3">Leucine-rich repeat domain-containing protein</fullName>
    </recommendedName>
</protein>
<organism evidence="1 2">
    <name type="scientific">Chaetoceros tenuissimus</name>
    <dbReference type="NCBI Taxonomy" id="426638"/>
    <lineage>
        <taxon>Eukaryota</taxon>
        <taxon>Sar</taxon>
        <taxon>Stramenopiles</taxon>
        <taxon>Ochrophyta</taxon>
        <taxon>Bacillariophyta</taxon>
        <taxon>Coscinodiscophyceae</taxon>
        <taxon>Chaetocerotophycidae</taxon>
        <taxon>Chaetocerotales</taxon>
        <taxon>Chaetocerotaceae</taxon>
        <taxon>Chaetoceros</taxon>
    </lineage>
</organism>
<dbReference type="InterPro" id="IPR032675">
    <property type="entry name" value="LRR_dom_sf"/>
</dbReference>